<sequence>MRKMHKKTFSDLVAENKQALLRDMDAMKQIEERLERKHAMKLAE</sequence>
<dbReference type="AlphaFoldDB" id="A0A5J4JF04"/>
<accession>A0A5J4JF04</accession>
<gene>
    <name evidence="1" type="ORF">BpJC7_15740</name>
</gene>
<evidence type="ECO:0008006" key="3">
    <source>
        <dbReference type="Google" id="ProtNLM"/>
    </source>
</evidence>
<organism evidence="1 2">
    <name type="scientific">Weizmannia acidilactici</name>
    <dbReference type="NCBI Taxonomy" id="2607726"/>
    <lineage>
        <taxon>Bacteria</taxon>
        <taxon>Bacillati</taxon>
        <taxon>Bacillota</taxon>
        <taxon>Bacilli</taxon>
        <taxon>Bacillales</taxon>
        <taxon>Bacillaceae</taxon>
        <taxon>Heyndrickxia</taxon>
    </lineage>
</organism>
<evidence type="ECO:0000313" key="1">
    <source>
        <dbReference type="EMBL" id="GER70271.1"/>
    </source>
</evidence>
<name>A0A5J4JF04_9BACI</name>
<proteinExistence type="predicted"/>
<dbReference type="Pfam" id="PF13040">
    <property type="entry name" value="Fur_reg_FbpB"/>
    <property type="match status" value="1"/>
</dbReference>
<dbReference type="Proteomes" id="UP000391919">
    <property type="component" value="Unassembled WGS sequence"/>
</dbReference>
<keyword evidence="2" id="KW-1185">Reference proteome</keyword>
<reference evidence="1 2" key="1">
    <citation type="submission" date="2019-09" db="EMBL/GenBank/DDBJ databases">
        <title>Draft genome sequence of Bacillus sp. JC-7.</title>
        <authorList>
            <person name="Tanaka N."/>
            <person name="Shiwa Y."/>
            <person name="Fujita N."/>
            <person name="Tanasupawat S."/>
        </authorList>
    </citation>
    <scope>NUCLEOTIDE SEQUENCE [LARGE SCALE GENOMIC DNA]</scope>
    <source>
        <strain evidence="1 2">JC-7</strain>
    </source>
</reference>
<protein>
    <recommendedName>
        <fullName evidence="3">FbpB family small basic protein</fullName>
    </recommendedName>
</protein>
<comment type="caution">
    <text evidence="1">The sequence shown here is derived from an EMBL/GenBank/DDBJ whole genome shotgun (WGS) entry which is preliminary data.</text>
</comment>
<evidence type="ECO:0000313" key="2">
    <source>
        <dbReference type="Proteomes" id="UP000391919"/>
    </source>
</evidence>
<dbReference type="InterPro" id="IPR025004">
    <property type="entry name" value="SenN/SenS"/>
</dbReference>
<dbReference type="EMBL" id="BKZQ01000017">
    <property type="protein sequence ID" value="GER70271.1"/>
    <property type="molecule type" value="Genomic_DNA"/>
</dbReference>